<keyword evidence="4" id="KW-0235">DNA replication</keyword>
<evidence type="ECO:0000256" key="3">
    <source>
        <dbReference type="ARBA" id="ARBA00022695"/>
    </source>
</evidence>
<evidence type="ECO:0000256" key="2">
    <source>
        <dbReference type="ARBA" id="ARBA00022679"/>
    </source>
</evidence>
<dbReference type="GO" id="GO:0003677">
    <property type="term" value="F:DNA binding"/>
    <property type="evidence" value="ECO:0007669"/>
    <property type="project" value="InterPro"/>
</dbReference>
<keyword evidence="5" id="KW-0239">DNA-directed DNA polymerase</keyword>
<comment type="caution">
    <text evidence="9">The sequence shown here is derived from an EMBL/GenBank/DDBJ whole genome shotgun (WGS) entry which is preliminary data.</text>
</comment>
<dbReference type="InterPro" id="IPR005790">
    <property type="entry name" value="DNA_polIII_delta"/>
</dbReference>
<dbReference type="GO" id="GO:0006261">
    <property type="term" value="P:DNA-templated DNA replication"/>
    <property type="evidence" value="ECO:0007669"/>
    <property type="project" value="TreeGrafter"/>
</dbReference>
<evidence type="ECO:0000256" key="6">
    <source>
        <dbReference type="ARBA" id="ARBA00034754"/>
    </source>
</evidence>
<dbReference type="GO" id="GO:0003887">
    <property type="term" value="F:DNA-directed DNA polymerase activity"/>
    <property type="evidence" value="ECO:0007669"/>
    <property type="project" value="UniProtKB-KW"/>
</dbReference>
<dbReference type="Pfam" id="PF21694">
    <property type="entry name" value="DNA_pol3_delta_C"/>
    <property type="match status" value="1"/>
</dbReference>
<dbReference type="Proteomes" id="UP000176532">
    <property type="component" value="Unassembled WGS sequence"/>
</dbReference>
<evidence type="ECO:0000259" key="8">
    <source>
        <dbReference type="Pfam" id="PF21694"/>
    </source>
</evidence>
<gene>
    <name evidence="9" type="ORF">A3C15_00720</name>
</gene>
<keyword evidence="3" id="KW-0548">Nucleotidyltransferase</keyword>
<evidence type="ECO:0000256" key="1">
    <source>
        <dbReference type="ARBA" id="ARBA00012417"/>
    </source>
</evidence>
<comment type="catalytic activity">
    <reaction evidence="7">
        <text>DNA(n) + a 2'-deoxyribonucleoside 5'-triphosphate = DNA(n+1) + diphosphate</text>
        <dbReference type="Rhea" id="RHEA:22508"/>
        <dbReference type="Rhea" id="RHEA-COMP:17339"/>
        <dbReference type="Rhea" id="RHEA-COMP:17340"/>
        <dbReference type="ChEBI" id="CHEBI:33019"/>
        <dbReference type="ChEBI" id="CHEBI:61560"/>
        <dbReference type="ChEBI" id="CHEBI:173112"/>
        <dbReference type="EC" id="2.7.7.7"/>
    </reaction>
</comment>
<evidence type="ECO:0000313" key="10">
    <source>
        <dbReference type="Proteomes" id="UP000176532"/>
    </source>
</evidence>
<evidence type="ECO:0000313" key="9">
    <source>
        <dbReference type="EMBL" id="OGH67866.1"/>
    </source>
</evidence>
<keyword evidence="2" id="KW-0808">Transferase</keyword>
<dbReference type="GO" id="GO:0009360">
    <property type="term" value="C:DNA polymerase III complex"/>
    <property type="evidence" value="ECO:0007669"/>
    <property type="project" value="TreeGrafter"/>
</dbReference>
<dbReference type="AlphaFoldDB" id="A0A1F6M8B8"/>
<dbReference type="EC" id="2.7.7.7" evidence="1"/>
<evidence type="ECO:0000256" key="5">
    <source>
        <dbReference type="ARBA" id="ARBA00022932"/>
    </source>
</evidence>
<name>A0A1F6M8B8_9BACT</name>
<dbReference type="InterPro" id="IPR008921">
    <property type="entry name" value="DNA_pol3_clamp-load_cplx_C"/>
</dbReference>
<dbReference type="Gene3D" id="3.40.50.300">
    <property type="entry name" value="P-loop containing nucleotide triphosphate hydrolases"/>
    <property type="match status" value="1"/>
</dbReference>
<comment type="similarity">
    <text evidence="6">Belongs to the DNA polymerase HolA subunit family.</text>
</comment>
<dbReference type="EMBL" id="MFQD01000032">
    <property type="protein sequence ID" value="OGH67866.1"/>
    <property type="molecule type" value="Genomic_DNA"/>
</dbReference>
<dbReference type="PANTHER" id="PTHR34388">
    <property type="entry name" value="DNA POLYMERASE III SUBUNIT DELTA"/>
    <property type="match status" value="1"/>
</dbReference>
<dbReference type="InterPro" id="IPR027417">
    <property type="entry name" value="P-loop_NTPase"/>
</dbReference>
<accession>A0A1F6M8B8</accession>
<protein>
    <recommendedName>
        <fullName evidence="1">DNA-directed DNA polymerase</fullName>
        <ecNumber evidence="1">2.7.7.7</ecNumber>
    </recommendedName>
</protein>
<evidence type="ECO:0000256" key="4">
    <source>
        <dbReference type="ARBA" id="ARBA00022705"/>
    </source>
</evidence>
<feature type="domain" description="DNA polymerase III delta subunit-like C-terminal" evidence="8">
    <location>
        <begin position="196"/>
        <end position="315"/>
    </location>
</feature>
<dbReference type="PANTHER" id="PTHR34388:SF1">
    <property type="entry name" value="DNA POLYMERASE III SUBUNIT DELTA"/>
    <property type="match status" value="1"/>
</dbReference>
<sequence>MLLYLFGTDTKRSREHLDKLIEKFYRERDPQKLNVKRVIVGGETSADAPDVRAELLTAPFLADKRMVVVERMLENGDDDLVTWFAGRFLDAEPPADTIIILWEAESSKNKLHTRLAQTKFAQEFAPLTAEKREQQIVRAAHEQGAKITADAVSALHRRVADDHELANAIAVLASYAGAGGIITQRDLDLFLPPDIEAKIFDAMDALAARNRTAAMKQLAAVWHSDNDPVYIFAMLHRQVRLLFQTRELLDDNPAIQDSAVAKTLGIHPFVAKKLLQQARGWTRGELVAWYDRLIEIDYAIKHGTTDAHVLIDAFVAA</sequence>
<proteinExistence type="inferred from homology"/>
<dbReference type="InterPro" id="IPR048466">
    <property type="entry name" value="DNA_pol3_delta-like_C"/>
</dbReference>
<dbReference type="Gene3D" id="1.20.272.10">
    <property type="match status" value="1"/>
</dbReference>
<organism evidence="9 10">
    <name type="scientific">Candidatus Magasanikbacteria bacterium RIFCSPHIGHO2_02_FULL_50_9b</name>
    <dbReference type="NCBI Taxonomy" id="1798682"/>
    <lineage>
        <taxon>Bacteria</taxon>
        <taxon>Candidatus Magasanikiibacteriota</taxon>
    </lineage>
</organism>
<reference evidence="9 10" key="1">
    <citation type="journal article" date="2016" name="Nat. Commun.">
        <title>Thousands of microbial genomes shed light on interconnected biogeochemical processes in an aquifer system.</title>
        <authorList>
            <person name="Anantharaman K."/>
            <person name="Brown C.T."/>
            <person name="Hug L.A."/>
            <person name="Sharon I."/>
            <person name="Castelle C.J."/>
            <person name="Probst A.J."/>
            <person name="Thomas B.C."/>
            <person name="Singh A."/>
            <person name="Wilkins M.J."/>
            <person name="Karaoz U."/>
            <person name="Brodie E.L."/>
            <person name="Williams K.H."/>
            <person name="Hubbard S.S."/>
            <person name="Banfield J.F."/>
        </authorList>
    </citation>
    <scope>NUCLEOTIDE SEQUENCE [LARGE SCALE GENOMIC DNA]</scope>
</reference>
<dbReference type="STRING" id="1798682.A3C15_00720"/>
<evidence type="ECO:0000256" key="7">
    <source>
        <dbReference type="ARBA" id="ARBA00049244"/>
    </source>
</evidence>
<dbReference type="SUPFAM" id="SSF48019">
    <property type="entry name" value="post-AAA+ oligomerization domain-like"/>
    <property type="match status" value="1"/>
</dbReference>
<dbReference type="NCBIfam" id="TIGR01128">
    <property type="entry name" value="holA"/>
    <property type="match status" value="1"/>
</dbReference>